<dbReference type="SMART" id="SM01381">
    <property type="entry name" value="7TM_GPCR_Srsx"/>
    <property type="match status" value="1"/>
</dbReference>
<keyword evidence="8 10" id="KW-0675">Receptor</keyword>
<protein>
    <recommendedName>
        <fullName evidence="13">G-protein coupled receptors family 1 profile domain-containing protein</fullName>
    </recommendedName>
</protein>
<evidence type="ECO:0000256" key="3">
    <source>
        <dbReference type="ARBA" id="ARBA00022692"/>
    </source>
</evidence>
<dbReference type="GO" id="GO:0004993">
    <property type="term" value="F:G protein-coupled serotonin receptor activity"/>
    <property type="evidence" value="ECO:0007669"/>
    <property type="project" value="UniProtKB-ARBA"/>
</dbReference>
<comment type="subcellular location">
    <subcellularLocation>
        <location evidence="1">Cell membrane</location>
        <topology evidence="1">Multi-pass membrane protein</topology>
    </subcellularLocation>
</comment>
<evidence type="ECO:0000313" key="15">
    <source>
        <dbReference type="WBParaSite" id="SRDH1_49980.1"/>
    </source>
</evidence>
<accession>A0AA85FG74</accession>
<evidence type="ECO:0000256" key="4">
    <source>
        <dbReference type="ARBA" id="ARBA00022989"/>
    </source>
</evidence>
<keyword evidence="5 10" id="KW-0297">G-protein coupled receptor</keyword>
<dbReference type="PRINTS" id="PR00237">
    <property type="entry name" value="GPCRRHODOPSN"/>
</dbReference>
<dbReference type="Gene3D" id="1.20.1070.10">
    <property type="entry name" value="Rhodopsin 7-helix transmembrane proteins"/>
    <property type="match status" value="2"/>
</dbReference>
<evidence type="ECO:0000256" key="8">
    <source>
        <dbReference type="ARBA" id="ARBA00023170"/>
    </source>
</evidence>
<feature type="domain" description="G-protein coupled receptors family 1 profile" evidence="13">
    <location>
        <begin position="50"/>
        <end position="766"/>
    </location>
</feature>
<evidence type="ECO:0000256" key="9">
    <source>
        <dbReference type="ARBA" id="ARBA00023224"/>
    </source>
</evidence>
<feature type="region of interest" description="Disordered" evidence="11">
    <location>
        <begin position="290"/>
        <end position="309"/>
    </location>
</feature>
<dbReference type="SUPFAM" id="SSF81321">
    <property type="entry name" value="Family A G protein-coupled receptor-like"/>
    <property type="match status" value="1"/>
</dbReference>
<dbReference type="Proteomes" id="UP000050792">
    <property type="component" value="Unassembled WGS sequence"/>
</dbReference>
<dbReference type="InterPro" id="IPR000276">
    <property type="entry name" value="GPCR_Rhodpsn"/>
</dbReference>
<feature type="transmembrane region" description="Helical" evidence="12">
    <location>
        <begin position="33"/>
        <end position="58"/>
    </location>
</feature>
<dbReference type="PROSITE" id="PS00237">
    <property type="entry name" value="G_PROTEIN_RECEP_F1_1"/>
    <property type="match status" value="1"/>
</dbReference>
<reference evidence="15" key="2">
    <citation type="submission" date="2023-11" db="UniProtKB">
        <authorList>
            <consortium name="WormBaseParasite"/>
        </authorList>
    </citation>
    <scope>IDENTIFICATION</scope>
</reference>
<feature type="region of interest" description="Disordered" evidence="11">
    <location>
        <begin position="540"/>
        <end position="560"/>
    </location>
</feature>
<dbReference type="WBParaSite" id="SRDH1_49980.1">
    <property type="protein sequence ID" value="SRDH1_49980.1"/>
    <property type="gene ID" value="SRDH1_49980"/>
</dbReference>
<evidence type="ECO:0000313" key="14">
    <source>
        <dbReference type="Proteomes" id="UP000050792"/>
    </source>
</evidence>
<feature type="transmembrane region" description="Helical" evidence="12">
    <location>
        <begin position="187"/>
        <end position="209"/>
    </location>
</feature>
<keyword evidence="2" id="KW-1003">Cell membrane</keyword>
<keyword evidence="4 12" id="KW-1133">Transmembrane helix</keyword>
<sequence length="919" mass="103489">MIPIEDTNNNINISTSMNKSKEVLLSTPFVNTMIIIGIFLTICSICTFIGNLLVVLAIGLVKKLRTPSNFLIVSLAVSDLLVGLLVQPFATLRELYGYWPFGEGMCDLFISFDVLMCTASILNLCAISIDRYLAITRPLRYAAKRTPKRMMIMIILVWLFSALISIPPMFGFKEPFVTGLCEYSSNIIYQIYATCGAFYIPLIVMLILYGRILILARNMAHADAKQQRVAESVTQTNAHSSFESEPPEQLKFEHMQKLKQSAATTTTTNMIENKSDVLLPLNNEQNNIVYSSNNSSKEKYPLPPSELCRRRKPRPLRRLSYGDEFLIKKSVDINVKNVKKPTGTSECSSTMSSIEQFEQHVKELKQLRAEFFAAPYTRHSITISVTQLKNRNDHKEDENFSSLNTYTLNNIHDNNGSLQQQEQPVALIPKNKPLLLTDSNRSRNSIFSPPLLSVSHYFDESSYMNSLTQISEVAPNPYTSNDNHRDDNKNNLEEYGSNLMLISQETTPLIVNNTDMPFTTGISDIKRDFYYSSSCGTSLTGPKSTTMHPARPRQRPFHTPRRSFTTANEYIPINRPFILDLPNYAIDRRCSSPSTSHNFPWNHIINRNIRKDAQNSLGLFTNTRTTTTTTTITNDNENAMNTNDNHNNNGKVNHINIYQMSFSSNQTENFVMVNQPGSLVGTNWVCPKLPPVKKRNSRHQNESKAVKTLGIIMGCFCLCWLPFFIIALVVPIHKVVSGKDLDVPDIVRSICLWLGYLNSTINPVIYVIFNRDFRLPFREILLCRCRGMNARLRSQKYALEYGMATSNASQGGGGYTVGVGFSGPGCGFSFSGPSLPNNENNNINSSMIGITSVHSQGMNLCNKAKSQNNSHNNTVNTYQLERFKNHTNLGFKHSGQIDSLNLSTGRYTRHQSGSVSFNR</sequence>
<feature type="transmembrane region" description="Helical" evidence="12">
    <location>
        <begin position="750"/>
        <end position="769"/>
    </location>
</feature>
<evidence type="ECO:0000256" key="6">
    <source>
        <dbReference type="ARBA" id="ARBA00023136"/>
    </source>
</evidence>
<dbReference type="CDD" id="cd15329">
    <property type="entry name" value="7tmA_5-HT7"/>
    <property type="match status" value="1"/>
</dbReference>
<evidence type="ECO:0000259" key="13">
    <source>
        <dbReference type="PROSITE" id="PS50262"/>
    </source>
</evidence>
<evidence type="ECO:0000256" key="10">
    <source>
        <dbReference type="RuleBase" id="RU000688"/>
    </source>
</evidence>
<keyword evidence="9 10" id="KW-0807">Transducer</keyword>
<feature type="transmembrane region" description="Helical" evidence="12">
    <location>
        <begin position="70"/>
        <end position="89"/>
    </location>
</feature>
<organism evidence="14 15">
    <name type="scientific">Schistosoma rodhaini</name>
    <dbReference type="NCBI Taxonomy" id="6188"/>
    <lineage>
        <taxon>Eukaryota</taxon>
        <taxon>Metazoa</taxon>
        <taxon>Spiralia</taxon>
        <taxon>Lophotrochozoa</taxon>
        <taxon>Platyhelminthes</taxon>
        <taxon>Trematoda</taxon>
        <taxon>Digenea</taxon>
        <taxon>Strigeidida</taxon>
        <taxon>Schistosomatoidea</taxon>
        <taxon>Schistosomatidae</taxon>
        <taxon>Schistosoma</taxon>
    </lineage>
</organism>
<dbReference type="PANTHER" id="PTHR24248:SF199">
    <property type="entry name" value="IP13425P-RELATED"/>
    <property type="match status" value="1"/>
</dbReference>
<dbReference type="GO" id="GO:0005886">
    <property type="term" value="C:plasma membrane"/>
    <property type="evidence" value="ECO:0007669"/>
    <property type="project" value="UniProtKB-SubCell"/>
</dbReference>
<dbReference type="InterPro" id="IPR017452">
    <property type="entry name" value="GPCR_Rhodpsn_7TM"/>
</dbReference>
<keyword evidence="7" id="KW-1015">Disulfide bond</keyword>
<proteinExistence type="inferred from homology"/>
<feature type="compositionally biased region" description="Basic residues" evidence="11">
    <location>
        <begin position="550"/>
        <end position="560"/>
    </location>
</feature>
<dbReference type="AlphaFoldDB" id="A0AA85FG74"/>
<dbReference type="GO" id="GO:0071880">
    <property type="term" value="P:adenylate cyclase-activating adrenergic receptor signaling pathway"/>
    <property type="evidence" value="ECO:0007669"/>
    <property type="project" value="TreeGrafter"/>
</dbReference>
<name>A0AA85FG74_9TREM</name>
<keyword evidence="6 12" id="KW-0472">Membrane</keyword>
<dbReference type="GO" id="GO:0043410">
    <property type="term" value="P:positive regulation of MAPK cascade"/>
    <property type="evidence" value="ECO:0007669"/>
    <property type="project" value="TreeGrafter"/>
</dbReference>
<reference evidence="14" key="1">
    <citation type="submission" date="2022-06" db="EMBL/GenBank/DDBJ databases">
        <authorList>
            <person name="Berger JAMES D."/>
            <person name="Berger JAMES D."/>
        </authorList>
    </citation>
    <scope>NUCLEOTIDE SEQUENCE [LARGE SCALE GENOMIC DNA]</scope>
</reference>
<feature type="transmembrane region" description="Helical" evidence="12">
    <location>
        <begin position="150"/>
        <end position="167"/>
    </location>
</feature>
<evidence type="ECO:0000256" key="11">
    <source>
        <dbReference type="SAM" id="MobiDB-lite"/>
    </source>
</evidence>
<dbReference type="PROSITE" id="PS50262">
    <property type="entry name" value="G_PROTEIN_RECEP_F1_2"/>
    <property type="match status" value="1"/>
</dbReference>
<evidence type="ECO:0000256" key="1">
    <source>
        <dbReference type="ARBA" id="ARBA00004651"/>
    </source>
</evidence>
<comment type="similarity">
    <text evidence="10">Belongs to the G-protein coupled receptor 1 family.</text>
</comment>
<dbReference type="PANTHER" id="PTHR24248">
    <property type="entry name" value="ADRENERGIC RECEPTOR-RELATED G-PROTEIN COUPLED RECEPTOR"/>
    <property type="match status" value="1"/>
</dbReference>
<keyword evidence="3 10" id="KW-0812">Transmembrane</keyword>
<dbReference type="Pfam" id="PF00001">
    <property type="entry name" value="7tm_1"/>
    <property type="match status" value="2"/>
</dbReference>
<keyword evidence="14" id="KW-1185">Reference proteome</keyword>
<evidence type="ECO:0000256" key="7">
    <source>
        <dbReference type="ARBA" id="ARBA00023157"/>
    </source>
</evidence>
<evidence type="ECO:0000256" key="12">
    <source>
        <dbReference type="SAM" id="Phobius"/>
    </source>
</evidence>
<feature type="transmembrane region" description="Helical" evidence="12">
    <location>
        <begin position="109"/>
        <end position="129"/>
    </location>
</feature>
<feature type="transmembrane region" description="Helical" evidence="12">
    <location>
        <begin position="708"/>
        <end position="730"/>
    </location>
</feature>
<evidence type="ECO:0000256" key="5">
    <source>
        <dbReference type="ARBA" id="ARBA00023040"/>
    </source>
</evidence>
<evidence type="ECO:0000256" key="2">
    <source>
        <dbReference type="ARBA" id="ARBA00022475"/>
    </source>
</evidence>